<keyword evidence="2" id="KW-1185">Reference proteome</keyword>
<dbReference type="EMBL" id="JARK01001654">
    <property type="protein sequence ID" value="EYB84323.1"/>
    <property type="molecule type" value="Genomic_DNA"/>
</dbReference>
<organism evidence="1 2">
    <name type="scientific">Ancylostoma ceylanicum</name>
    <dbReference type="NCBI Taxonomy" id="53326"/>
    <lineage>
        <taxon>Eukaryota</taxon>
        <taxon>Metazoa</taxon>
        <taxon>Ecdysozoa</taxon>
        <taxon>Nematoda</taxon>
        <taxon>Chromadorea</taxon>
        <taxon>Rhabditida</taxon>
        <taxon>Rhabditina</taxon>
        <taxon>Rhabditomorpha</taxon>
        <taxon>Strongyloidea</taxon>
        <taxon>Ancylostomatidae</taxon>
        <taxon>Ancylostomatinae</taxon>
        <taxon>Ancylostoma</taxon>
    </lineage>
</organism>
<evidence type="ECO:0000313" key="2">
    <source>
        <dbReference type="Proteomes" id="UP000024635"/>
    </source>
</evidence>
<sequence length="86" mass="9496">MIYPVDSGRVFPVATLDPTKIIHSGRTESLEPSRAASQLPPVFATVSKSTSLRRDCRINLIPAAAKKPERVLGIMAWTGQQKFLYL</sequence>
<evidence type="ECO:0000313" key="1">
    <source>
        <dbReference type="EMBL" id="EYB84323.1"/>
    </source>
</evidence>
<reference evidence="2" key="1">
    <citation type="journal article" date="2015" name="Nat. Genet.">
        <title>The genome and transcriptome of the zoonotic hookworm Ancylostoma ceylanicum identify infection-specific gene families.</title>
        <authorList>
            <person name="Schwarz E.M."/>
            <person name="Hu Y."/>
            <person name="Antoshechkin I."/>
            <person name="Miller M.M."/>
            <person name="Sternberg P.W."/>
            <person name="Aroian R.V."/>
        </authorList>
    </citation>
    <scope>NUCLEOTIDE SEQUENCE</scope>
    <source>
        <strain evidence="2">HY135</strain>
    </source>
</reference>
<protein>
    <submittedName>
        <fullName evidence="1">Uncharacterized protein</fullName>
    </submittedName>
</protein>
<dbReference type="Proteomes" id="UP000024635">
    <property type="component" value="Unassembled WGS sequence"/>
</dbReference>
<dbReference type="AlphaFoldDB" id="A0A016S115"/>
<accession>A0A016S115</accession>
<proteinExistence type="predicted"/>
<gene>
    <name evidence="1" type="primary">Acey_s0318.g2335</name>
    <name evidence="1" type="ORF">Y032_0318g2335</name>
</gene>
<name>A0A016S115_9BILA</name>
<comment type="caution">
    <text evidence="1">The sequence shown here is derived from an EMBL/GenBank/DDBJ whole genome shotgun (WGS) entry which is preliminary data.</text>
</comment>